<name>A0A2U3D8Q9_SULT2</name>
<dbReference type="EMBL" id="MPDK01000010">
    <property type="protein sequence ID" value="PWI57662.1"/>
    <property type="molecule type" value="Genomic_DNA"/>
</dbReference>
<accession>A0A2U3D8Q9</accession>
<dbReference type="Gene3D" id="3.40.50.11010">
    <property type="match status" value="1"/>
</dbReference>
<dbReference type="AlphaFoldDB" id="A0A2U3D8Q9"/>
<sequence>MKPWIVCIGSTDWHGINHRPQHMLRGLAGRGWNILYVNAPITWLSPIKDRKLLHKWKTQWHSKEVEPHIRVLEPPVIAPFGSMTAISNVWNQHRIARAINEELAHLQIDKYVIYSLLPTAADLLPLLAGEKRILYDCVDDHAAFTGFISKTYVRQLEQRLTLQSDLSLATSNKLAEQLQSYGATPKLVPNGVHVEHFTPTKESLLRAQEWKKELGAKVVMGFVGGIADWIDIELMTRLAQLREHYTLALIGPVLTDLHALEKLPNVKILGPKSYSELPYYVQAFDAGLAPFRLNELTESVNPVKVYEYLAAGIEVIATPMRELLPMQHAIHLGKNAEEFALLMDGIVNGTGRFDPSVRLALAKANAWSTHIEMTDHLLKEIM</sequence>
<evidence type="ECO:0000313" key="1">
    <source>
        <dbReference type="EMBL" id="PWI57662.1"/>
    </source>
</evidence>
<evidence type="ECO:0000313" key="2">
    <source>
        <dbReference type="Proteomes" id="UP000245380"/>
    </source>
</evidence>
<dbReference type="Pfam" id="PF13692">
    <property type="entry name" value="Glyco_trans_1_4"/>
    <property type="match status" value="1"/>
</dbReference>
<dbReference type="RefSeq" id="WP_181362965.1">
    <property type="nucleotide sequence ID" value="NZ_MPDK01000010.1"/>
</dbReference>
<proteinExistence type="predicted"/>
<keyword evidence="2" id="KW-1185">Reference proteome</keyword>
<organism evidence="1 2">
    <name type="scientific">Sulfoacidibacillus thermotolerans</name>
    <name type="common">Acidibacillus sulfuroxidans</name>
    <dbReference type="NCBI Taxonomy" id="1765684"/>
    <lineage>
        <taxon>Bacteria</taxon>
        <taxon>Bacillati</taxon>
        <taxon>Bacillota</taxon>
        <taxon>Bacilli</taxon>
        <taxon>Bacillales</taxon>
        <taxon>Alicyclobacillaceae</taxon>
        <taxon>Sulfoacidibacillus</taxon>
    </lineage>
</organism>
<dbReference type="Gene3D" id="3.40.50.2000">
    <property type="entry name" value="Glycogen Phosphorylase B"/>
    <property type="match status" value="1"/>
</dbReference>
<evidence type="ECO:0008006" key="3">
    <source>
        <dbReference type="Google" id="ProtNLM"/>
    </source>
</evidence>
<dbReference type="Proteomes" id="UP000245380">
    <property type="component" value="Unassembled WGS sequence"/>
</dbReference>
<reference evidence="1 2" key="1">
    <citation type="submission" date="2016-11" db="EMBL/GenBank/DDBJ databases">
        <title>Comparative genomics of Acidibacillus ferroxidans species.</title>
        <authorList>
            <person name="Oliveira G."/>
            <person name="Nunes G."/>
            <person name="Oliveira R."/>
            <person name="Araujo F."/>
            <person name="Salim A."/>
            <person name="Scholte L."/>
            <person name="Morais D."/>
            <person name="Nancucheo I."/>
            <person name="Johnson D.B."/>
            <person name="Grail B."/>
            <person name="Bittencourt J."/>
            <person name="Valadares R."/>
        </authorList>
    </citation>
    <scope>NUCLEOTIDE SEQUENCE [LARGE SCALE GENOMIC DNA]</scope>
    <source>
        <strain evidence="1 2">Y002</strain>
    </source>
</reference>
<protein>
    <recommendedName>
        <fullName evidence="3">Glycosyltransferase</fullName>
    </recommendedName>
</protein>
<gene>
    <name evidence="1" type="ORF">BM613_07685</name>
</gene>
<comment type="caution">
    <text evidence="1">The sequence shown here is derived from an EMBL/GenBank/DDBJ whole genome shotgun (WGS) entry which is preliminary data.</text>
</comment>
<dbReference type="SUPFAM" id="SSF53756">
    <property type="entry name" value="UDP-Glycosyltransferase/glycogen phosphorylase"/>
    <property type="match status" value="1"/>
</dbReference>